<organism evidence="3 4">
    <name type="scientific">Batrachochytrium salamandrivorans</name>
    <dbReference type="NCBI Taxonomy" id="1357716"/>
    <lineage>
        <taxon>Eukaryota</taxon>
        <taxon>Fungi</taxon>
        <taxon>Fungi incertae sedis</taxon>
        <taxon>Chytridiomycota</taxon>
        <taxon>Chytridiomycota incertae sedis</taxon>
        <taxon>Chytridiomycetes</taxon>
        <taxon>Rhizophydiales</taxon>
        <taxon>Rhizophydiales incertae sedis</taxon>
        <taxon>Batrachochytrium</taxon>
    </lineage>
</organism>
<keyword evidence="4" id="KW-1185">Reference proteome</keyword>
<protein>
    <recommendedName>
        <fullName evidence="2">THIF-type NAD/FAD binding fold domain-containing protein</fullName>
    </recommendedName>
</protein>
<evidence type="ECO:0000313" key="4">
    <source>
        <dbReference type="Proteomes" id="UP001648503"/>
    </source>
</evidence>
<evidence type="ECO:0000313" key="3">
    <source>
        <dbReference type="EMBL" id="KAH6588863.1"/>
    </source>
</evidence>
<dbReference type="Proteomes" id="UP001648503">
    <property type="component" value="Unassembled WGS sequence"/>
</dbReference>
<comment type="caution">
    <text evidence="3">The sequence shown here is derived from an EMBL/GenBank/DDBJ whole genome shotgun (WGS) entry which is preliminary data.</text>
</comment>
<dbReference type="EMBL" id="JAFCIX010000489">
    <property type="protein sequence ID" value="KAH6588863.1"/>
    <property type="molecule type" value="Genomic_DNA"/>
</dbReference>
<reference evidence="3 4" key="1">
    <citation type="submission" date="2021-02" db="EMBL/GenBank/DDBJ databases">
        <title>Variation within the Batrachochytrium salamandrivorans European outbreak.</title>
        <authorList>
            <person name="Kelly M."/>
            <person name="Pasmans F."/>
            <person name="Shea T.P."/>
            <person name="Munoz J.F."/>
            <person name="Carranza S."/>
            <person name="Cuomo C.A."/>
            <person name="Martel A."/>
        </authorList>
    </citation>
    <scope>NUCLEOTIDE SEQUENCE [LARGE SCALE GENOMIC DNA]</scope>
    <source>
        <strain evidence="3 4">AMFP18/2</strain>
    </source>
</reference>
<dbReference type="InterPro" id="IPR045886">
    <property type="entry name" value="ThiF/MoeB/HesA"/>
</dbReference>
<dbReference type="SUPFAM" id="SSF69572">
    <property type="entry name" value="Activating enzymes of the ubiquitin-like proteins"/>
    <property type="match status" value="1"/>
</dbReference>
<dbReference type="InterPro" id="IPR035985">
    <property type="entry name" value="Ubiquitin-activating_enz"/>
</dbReference>
<dbReference type="CDD" id="cd00755">
    <property type="entry name" value="YgdL_like"/>
    <property type="match status" value="1"/>
</dbReference>
<keyword evidence="1" id="KW-0812">Transmembrane</keyword>
<keyword evidence="1" id="KW-1133">Transmembrane helix</keyword>
<proteinExistence type="predicted"/>
<evidence type="ECO:0000256" key="1">
    <source>
        <dbReference type="SAM" id="Phobius"/>
    </source>
</evidence>
<dbReference type="PANTHER" id="PTHR43267:SF2">
    <property type="entry name" value="TRNA THREONYLCARBAMOYLADENOSINE DEHYDRATASE 1-RELATED"/>
    <property type="match status" value="1"/>
</dbReference>
<dbReference type="PANTHER" id="PTHR43267">
    <property type="entry name" value="TRNA THREONYLCARBAMOYLADENOSINE DEHYDRATASE"/>
    <property type="match status" value="1"/>
</dbReference>
<name>A0ABQ8F1E0_9FUNG</name>
<sequence length="448" mass="49807">MPVTALFSMNLTSSYRCQLLAAAVGGGLVVIASMWLREHLSKRKELRKFKVESAQHLDFDGVGPEELSSEAEALVLEQLSRNVAFLGQEGVARCRRSFVIVVGVGGVGSHAAHMLLRSGVEHIRLIDFDQVTLSSLNRHAVANRSDVGTFKVMAMKQHFLEIVPHAKIDPVIELFNKDAASRLLSGNPDYVLDCIDNLETKVDLLEYCYNHGIPIISSMGAGVKMDASRIQIADISDTFEDALSRSTRRLLRLRKIERGITVVYSTEKPTDVKLVPLVETQLDDPNEYALLPHFRSRILPVLGTIPALFGNAMASFVLGKIGGLEMDPIPVKTKRKITDKIFNTLLLTERGRGAEIKVNSDDVAFIVDEIYGGRSVISGSTTERLVMVRWDLNKPVQFGNLICLTKDEAKKHEQSAQGDLKSLYDATQIAKIQQRLELQCTLQKWRIE</sequence>
<gene>
    <name evidence="3" type="ORF">BASA50_010432</name>
</gene>
<keyword evidence="1" id="KW-0472">Membrane</keyword>
<feature type="domain" description="THIF-type NAD/FAD binding fold" evidence="2">
    <location>
        <begin position="80"/>
        <end position="328"/>
    </location>
</feature>
<dbReference type="Pfam" id="PF00899">
    <property type="entry name" value="ThiF"/>
    <property type="match status" value="1"/>
</dbReference>
<dbReference type="Gene3D" id="3.40.50.720">
    <property type="entry name" value="NAD(P)-binding Rossmann-like Domain"/>
    <property type="match status" value="1"/>
</dbReference>
<accession>A0ABQ8F1E0</accession>
<evidence type="ECO:0000259" key="2">
    <source>
        <dbReference type="Pfam" id="PF00899"/>
    </source>
</evidence>
<feature type="transmembrane region" description="Helical" evidence="1">
    <location>
        <begin position="20"/>
        <end position="37"/>
    </location>
</feature>
<dbReference type="InterPro" id="IPR000594">
    <property type="entry name" value="ThiF_NAD_FAD-bd"/>
</dbReference>